<evidence type="ECO:0000256" key="1">
    <source>
        <dbReference type="ARBA" id="ARBA00004141"/>
    </source>
</evidence>
<sequence length="415" mass="45677">MQLDEGPQPSLCMLSLLIEVPGAFVSRIMSEAKVAEAAANGKLPDGITEAFLNESKDRPAIIAIVIVAVLTCSVVLCRLASRAFVVKRIGIDDGLALASLSCFIAFVALCIHLIRLGSGRHFAYIEIILDNDTQLLTQLVDFIAHIIYTIALLLCRVSGLAFYYRLCNMHHKFKIAIQAVFGILIAGFLPQIFLIIFHCKPATGYWPYEFQPEFKRFQCLQWGLVYSVNSSVSLLCDLLIFGIPIAMLWTLEMNRKRKIQLGSILLPGILVIAISIARLILVIRGQWEADMSWEYNPMLGVEVAEIGATLIALSVPGVKPIFDKFILGKKNTGETSGSTGRGKQNKTTDSGATKLGTLRQRSEHLASRDEIVAPIYETAVSAGNNISLDDFHSAKSTDGIYVKVDFDIQEGQARR</sequence>
<feature type="transmembrane region" description="Helical" evidence="7">
    <location>
        <begin position="232"/>
        <end position="251"/>
    </location>
</feature>
<reference evidence="9 10" key="1">
    <citation type="submission" date="2016-07" db="EMBL/GenBank/DDBJ databases">
        <title>Comparative genomics of the entomopathogenic fungus Beauveria bassiana.</title>
        <authorList>
            <person name="Valero Jimenez C.A."/>
            <person name="Zwaan B.J."/>
            <person name="Van Kan J.A."/>
            <person name="Takken W."/>
            <person name="Debets A.J."/>
            <person name="Schoustra S.E."/>
            <person name="Koenraadt C.J."/>
        </authorList>
    </citation>
    <scope>NUCLEOTIDE SEQUENCE [LARGE SCALE GENOMIC DNA]</scope>
    <source>
        <strain evidence="9 10">ARSEF 8028</strain>
    </source>
</reference>
<comment type="similarity">
    <text evidence="5">Belongs to the SAT4 family.</text>
</comment>
<feature type="transmembrane region" description="Helical" evidence="7">
    <location>
        <begin position="60"/>
        <end position="81"/>
    </location>
</feature>
<evidence type="ECO:0000256" key="3">
    <source>
        <dbReference type="ARBA" id="ARBA00022989"/>
    </source>
</evidence>
<feature type="domain" description="Rhodopsin" evidence="8">
    <location>
        <begin position="78"/>
        <end position="323"/>
    </location>
</feature>
<dbReference type="PANTHER" id="PTHR33048:SF47">
    <property type="entry name" value="INTEGRAL MEMBRANE PROTEIN-RELATED"/>
    <property type="match status" value="1"/>
</dbReference>
<accession>A0A2S7YDZ0</accession>
<evidence type="ECO:0000256" key="2">
    <source>
        <dbReference type="ARBA" id="ARBA00022692"/>
    </source>
</evidence>
<dbReference type="InterPro" id="IPR049326">
    <property type="entry name" value="Rhodopsin_dom_fungi"/>
</dbReference>
<evidence type="ECO:0000313" key="9">
    <source>
        <dbReference type="EMBL" id="PQK14317.1"/>
    </source>
</evidence>
<dbReference type="AlphaFoldDB" id="A0A2S7YDZ0"/>
<feature type="transmembrane region" description="Helical" evidence="7">
    <location>
        <begin position="303"/>
        <end position="322"/>
    </location>
</feature>
<dbReference type="Proteomes" id="UP000237441">
    <property type="component" value="Unassembled WGS sequence"/>
</dbReference>
<evidence type="ECO:0000256" key="5">
    <source>
        <dbReference type="ARBA" id="ARBA00038359"/>
    </source>
</evidence>
<feature type="transmembrane region" description="Helical" evidence="7">
    <location>
        <begin position="93"/>
        <end position="114"/>
    </location>
</feature>
<feature type="compositionally biased region" description="Polar residues" evidence="6">
    <location>
        <begin position="333"/>
        <end position="351"/>
    </location>
</feature>
<evidence type="ECO:0000256" key="4">
    <source>
        <dbReference type="ARBA" id="ARBA00023136"/>
    </source>
</evidence>
<dbReference type="Pfam" id="PF20684">
    <property type="entry name" value="Fung_rhodopsin"/>
    <property type="match status" value="1"/>
</dbReference>
<feature type="transmembrane region" description="Helical" evidence="7">
    <location>
        <begin position="175"/>
        <end position="197"/>
    </location>
</feature>
<feature type="transmembrane region" description="Helical" evidence="7">
    <location>
        <begin position="263"/>
        <end position="283"/>
    </location>
</feature>
<name>A0A2S7YDZ0_BEABA</name>
<evidence type="ECO:0000313" key="10">
    <source>
        <dbReference type="Proteomes" id="UP000237441"/>
    </source>
</evidence>
<keyword evidence="2 7" id="KW-0812">Transmembrane</keyword>
<evidence type="ECO:0000259" key="8">
    <source>
        <dbReference type="Pfam" id="PF20684"/>
    </source>
</evidence>
<dbReference type="InterPro" id="IPR052337">
    <property type="entry name" value="SAT4-like"/>
</dbReference>
<organism evidence="9 10">
    <name type="scientific">Beauveria bassiana</name>
    <name type="common">White muscardine disease fungus</name>
    <name type="synonym">Tritirachium shiotae</name>
    <dbReference type="NCBI Taxonomy" id="176275"/>
    <lineage>
        <taxon>Eukaryota</taxon>
        <taxon>Fungi</taxon>
        <taxon>Dikarya</taxon>
        <taxon>Ascomycota</taxon>
        <taxon>Pezizomycotina</taxon>
        <taxon>Sordariomycetes</taxon>
        <taxon>Hypocreomycetidae</taxon>
        <taxon>Hypocreales</taxon>
        <taxon>Cordycipitaceae</taxon>
        <taxon>Beauveria</taxon>
    </lineage>
</organism>
<dbReference type="EMBL" id="JRHA01000004">
    <property type="protein sequence ID" value="PQK14317.1"/>
    <property type="molecule type" value="Genomic_DNA"/>
</dbReference>
<dbReference type="GO" id="GO:0016020">
    <property type="term" value="C:membrane"/>
    <property type="evidence" value="ECO:0007669"/>
    <property type="project" value="UniProtKB-SubCell"/>
</dbReference>
<gene>
    <name evidence="9" type="ORF">BB8028_0004g12470</name>
</gene>
<comment type="caution">
    <text evidence="9">The sequence shown here is derived from an EMBL/GenBank/DDBJ whole genome shotgun (WGS) entry which is preliminary data.</text>
</comment>
<dbReference type="OrthoDB" id="5283415at2759"/>
<proteinExistence type="inferred from homology"/>
<feature type="transmembrane region" description="Helical" evidence="7">
    <location>
        <begin position="142"/>
        <end position="163"/>
    </location>
</feature>
<dbReference type="PANTHER" id="PTHR33048">
    <property type="entry name" value="PTH11-LIKE INTEGRAL MEMBRANE PROTEIN (AFU_ORTHOLOGUE AFUA_5G11245)"/>
    <property type="match status" value="1"/>
</dbReference>
<evidence type="ECO:0000256" key="7">
    <source>
        <dbReference type="SAM" id="Phobius"/>
    </source>
</evidence>
<feature type="region of interest" description="Disordered" evidence="6">
    <location>
        <begin position="333"/>
        <end position="353"/>
    </location>
</feature>
<protein>
    <recommendedName>
        <fullName evidence="8">Rhodopsin domain-containing protein</fullName>
    </recommendedName>
</protein>
<comment type="subcellular location">
    <subcellularLocation>
        <location evidence="1">Membrane</location>
        <topology evidence="1">Multi-pass membrane protein</topology>
    </subcellularLocation>
</comment>
<keyword evidence="3 7" id="KW-1133">Transmembrane helix</keyword>
<evidence type="ECO:0000256" key="6">
    <source>
        <dbReference type="SAM" id="MobiDB-lite"/>
    </source>
</evidence>
<keyword evidence="4 7" id="KW-0472">Membrane</keyword>